<organism evidence="2 3">
    <name type="scientific">Flemingia macrophylla</name>
    <dbReference type="NCBI Taxonomy" id="520843"/>
    <lineage>
        <taxon>Eukaryota</taxon>
        <taxon>Viridiplantae</taxon>
        <taxon>Streptophyta</taxon>
        <taxon>Embryophyta</taxon>
        <taxon>Tracheophyta</taxon>
        <taxon>Spermatophyta</taxon>
        <taxon>Magnoliopsida</taxon>
        <taxon>eudicotyledons</taxon>
        <taxon>Gunneridae</taxon>
        <taxon>Pentapetalae</taxon>
        <taxon>rosids</taxon>
        <taxon>fabids</taxon>
        <taxon>Fabales</taxon>
        <taxon>Fabaceae</taxon>
        <taxon>Papilionoideae</taxon>
        <taxon>50 kb inversion clade</taxon>
        <taxon>NPAAA clade</taxon>
        <taxon>indigoferoid/millettioid clade</taxon>
        <taxon>Phaseoleae</taxon>
        <taxon>Flemingia</taxon>
    </lineage>
</organism>
<protein>
    <recommendedName>
        <fullName evidence="4">Armadillo repeat-containing domain-containing protein</fullName>
    </recommendedName>
</protein>
<dbReference type="SUPFAM" id="SSF48371">
    <property type="entry name" value="ARM repeat"/>
    <property type="match status" value="1"/>
</dbReference>
<comment type="caution">
    <text evidence="2">The sequence shown here is derived from an EMBL/GenBank/DDBJ whole genome shotgun (WGS) entry which is preliminary data.</text>
</comment>
<proteinExistence type="predicted"/>
<dbReference type="InterPro" id="IPR011989">
    <property type="entry name" value="ARM-like"/>
</dbReference>
<evidence type="ECO:0000313" key="3">
    <source>
        <dbReference type="Proteomes" id="UP001603857"/>
    </source>
</evidence>
<dbReference type="AlphaFoldDB" id="A0ABD1LEI5"/>
<gene>
    <name evidence="2" type="ORF">Fmac_026281</name>
</gene>
<sequence>MYLPSFSLPHPLTSPLLPSPTSPPLFLCTLPPLLPLLPLHFLPHPRASSLPSSLPTSPLFLPHPPCLPPPEDLQPMVKICVDRLNRSATTKLRLLANHALIGQSSMVPKLIPLLRCSDPWTHEHAVTVMLNLSLLEENKALITNFGEVKLLIYVLKTGTKTLKQNASCALLSLALVKENEVEK</sequence>
<keyword evidence="1" id="KW-0833">Ubl conjugation pathway</keyword>
<dbReference type="Proteomes" id="UP001603857">
    <property type="component" value="Unassembled WGS sequence"/>
</dbReference>
<dbReference type="PANTHER" id="PTHR23315">
    <property type="entry name" value="U BOX DOMAIN-CONTAINING"/>
    <property type="match status" value="1"/>
</dbReference>
<dbReference type="PANTHER" id="PTHR23315:SF129">
    <property type="entry name" value="ARM REPEAT SUPERFAMILY PROTEIN"/>
    <property type="match status" value="1"/>
</dbReference>
<accession>A0ABD1LEI5</accession>
<evidence type="ECO:0000313" key="2">
    <source>
        <dbReference type="EMBL" id="KAL2321902.1"/>
    </source>
</evidence>
<dbReference type="Gene3D" id="1.25.10.10">
    <property type="entry name" value="Leucine-rich Repeat Variant"/>
    <property type="match status" value="1"/>
</dbReference>
<dbReference type="InterPro" id="IPR016024">
    <property type="entry name" value="ARM-type_fold"/>
</dbReference>
<keyword evidence="3" id="KW-1185">Reference proteome</keyword>
<evidence type="ECO:0000256" key="1">
    <source>
        <dbReference type="ARBA" id="ARBA00022786"/>
    </source>
</evidence>
<dbReference type="EMBL" id="JBGMDY010000009">
    <property type="protein sequence ID" value="KAL2321902.1"/>
    <property type="molecule type" value="Genomic_DNA"/>
</dbReference>
<evidence type="ECO:0008006" key="4">
    <source>
        <dbReference type="Google" id="ProtNLM"/>
    </source>
</evidence>
<name>A0ABD1LEI5_9FABA</name>
<reference evidence="2 3" key="1">
    <citation type="submission" date="2024-08" db="EMBL/GenBank/DDBJ databases">
        <title>Insights into the chromosomal genome structure of Flemingia macrophylla.</title>
        <authorList>
            <person name="Ding Y."/>
            <person name="Zhao Y."/>
            <person name="Bi W."/>
            <person name="Wu M."/>
            <person name="Zhao G."/>
            <person name="Gong Y."/>
            <person name="Li W."/>
            <person name="Zhang P."/>
        </authorList>
    </citation>
    <scope>NUCLEOTIDE SEQUENCE [LARGE SCALE GENOMIC DNA]</scope>
    <source>
        <strain evidence="2">DYQJB</strain>
        <tissue evidence="2">Leaf</tissue>
    </source>
</reference>